<accession>A0A2M7G8L5</accession>
<dbReference type="Gene3D" id="3.40.50.1820">
    <property type="entry name" value="alpha/beta hydrolase"/>
    <property type="match status" value="1"/>
</dbReference>
<dbReference type="GO" id="GO:0016787">
    <property type="term" value="F:hydrolase activity"/>
    <property type="evidence" value="ECO:0007669"/>
    <property type="project" value="UniProtKB-KW"/>
</dbReference>
<name>A0A2M7G8L5_9BACT</name>
<dbReference type="InterPro" id="IPR002925">
    <property type="entry name" value="Dienelactn_hydro"/>
</dbReference>
<dbReference type="InterPro" id="IPR029058">
    <property type="entry name" value="AB_hydrolase_fold"/>
</dbReference>
<protein>
    <submittedName>
        <fullName evidence="2">Dienelactone hydrolase family protein</fullName>
    </submittedName>
</protein>
<gene>
    <name evidence="2" type="ORF">COW36_03895</name>
</gene>
<evidence type="ECO:0000259" key="1">
    <source>
        <dbReference type="Pfam" id="PF01738"/>
    </source>
</evidence>
<evidence type="ECO:0000313" key="2">
    <source>
        <dbReference type="EMBL" id="PIW18442.1"/>
    </source>
</evidence>
<dbReference type="SUPFAM" id="SSF53474">
    <property type="entry name" value="alpha/beta-Hydrolases"/>
    <property type="match status" value="1"/>
</dbReference>
<proteinExistence type="predicted"/>
<organism evidence="2 3">
    <name type="scientific">bacterium (Candidatus Blackallbacteria) CG17_big_fil_post_rev_8_21_14_2_50_48_46</name>
    <dbReference type="NCBI Taxonomy" id="2014261"/>
    <lineage>
        <taxon>Bacteria</taxon>
        <taxon>Candidatus Blackallbacteria</taxon>
    </lineage>
</organism>
<keyword evidence="2" id="KW-0378">Hydrolase</keyword>
<dbReference type="AlphaFoldDB" id="A0A2M7G8L5"/>
<reference evidence="2 3" key="1">
    <citation type="submission" date="2017-09" db="EMBL/GenBank/DDBJ databases">
        <title>Depth-based differentiation of microbial function through sediment-hosted aquifers and enrichment of novel symbionts in the deep terrestrial subsurface.</title>
        <authorList>
            <person name="Probst A.J."/>
            <person name="Ladd B."/>
            <person name="Jarett J.K."/>
            <person name="Geller-Mcgrath D.E."/>
            <person name="Sieber C.M."/>
            <person name="Emerson J.B."/>
            <person name="Anantharaman K."/>
            <person name="Thomas B.C."/>
            <person name="Malmstrom R."/>
            <person name="Stieglmeier M."/>
            <person name="Klingl A."/>
            <person name="Woyke T."/>
            <person name="Ryan C.M."/>
            <person name="Banfield J.F."/>
        </authorList>
    </citation>
    <scope>NUCLEOTIDE SEQUENCE [LARGE SCALE GENOMIC DNA]</scope>
    <source>
        <strain evidence="2">CG17_big_fil_post_rev_8_21_14_2_50_48_46</strain>
    </source>
</reference>
<dbReference type="Proteomes" id="UP000231019">
    <property type="component" value="Unassembled WGS sequence"/>
</dbReference>
<feature type="domain" description="Dienelactone hydrolase" evidence="1">
    <location>
        <begin position="20"/>
        <end position="235"/>
    </location>
</feature>
<comment type="caution">
    <text evidence="2">The sequence shown here is derived from an EMBL/GenBank/DDBJ whole genome shotgun (WGS) entry which is preliminary data.</text>
</comment>
<evidence type="ECO:0000313" key="3">
    <source>
        <dbReference type="Proteomes" id="UP000231019"/>
    </source>
</evidence>
<dbReference type="Pfam" id="PF01738">
    <property type="entry name" value="DLH"/>
    <property type="match status" value="1"/>
</dbReference>
<dbReference type="InterPro" id="IPR051049">
    <property type="entry name" value="Dienelactone_hydrolase-like"/>
</dbReference>
<dbReference type="PANTHER" id="PTHR46623">
    <property type="entry name" value="CARBOXYMETHYLENEBUTENOLIDASE-RELATED"/>
    <property type="match status" value="1"/>
</dbReference>
<dbReference type="PANTHER" id="PTHR46623:SF6">
    <property type="entry name" value="ALPHA_BETA-HYDROLASES SUPERFAMILY PROTEIN"/>
    <property type="match status" value="1"/>
</dbReference>
<sequence>MAEIRTFHETIAISDETEMVAYVASPEQEGLYPALLLFQEIFGVNEHIRQVADRLAAEGYMVVAPDIFHRSSPGFESGYEDLQPGRTQAAALTPEGLKADIKACYEWLQHHPHVAGDRIGSMGFCLGGRLSFLANAWIPLKAAVSFYGAGIAENHLELCEYLHAPQLFFWAGQDPWIQPESHQKLTQKLRELKKDFVTVEFANVDHGFACDARSNYDFNAARQAWSLSLSFLDSYLKKY</sequence>
<dbReference type="EMBL" id="PFFQ01000012">
    <property type="protein sequence ID" value="PIW18442.1"/>
    <property type="molecule type" value="Genomic_DNA"/>
</dbReference>